<accession>A0A1R4G0I7</accession>
<gene>
    <name evidence="2" type="ORF">CZ674_07860</name>
</gene>
<name>A0A1R4G0I7_9MICO</name>
<organism evidence="2 3">
    <name type="scientific">Agrococcus casei LMG 22410</name>
    <dbReference type="NCBI Taxonomy" id="1255656"/>
    <lineage>
        <taxon>Bacteria</taxon>
        <taxon>Bacillati</taxon>
        <taxon>Actinomycetota</taxon>
        <taxon>Actinomycetes</taxon>
        <taxon>Micrococcales</taxon>
        <taxon>Microbacteriaceae</taxon>
        <taxon>Agrococcus</taxon>
    </lineage>
</organism>
<dbReference type="AlphaFoldDB" id="A0A1R4G0I7"/>
<reference evidence="2 3" key="1">
    <citation type="submission" date="2017-02" db="EMBL/GenBank/DDBJ databases">
        <authorList>
            <person name="Peterson S.W."/>
        </authorList>
    </citation>
    <scope>NUCLEOTIDE SEQUENCE [LARGE SCALE GENOMIC DNA]</scope>
    <source>
        <strain evidence="2 3">LMG 22410</strain>
    </source>
</reference>
<feature type="domain" description="VapC50 C-terminal" evidence="1">
    <location>
        <begin position="65"/>
        <end position="118"/>
    </location>
</feature>
<dbReference type="Pfam" id="PF26343">
    <property type="entry name" value="VapC50_C"/>
    <property type="match status" value="1"/>
</dbReference>
<evidence type="ECO:0000313" key="3">
    <source>
        <dbReference type="Proteomes" id="UP000195787"/>
    </source>
</evidence>
<dbReference type="InterPro" id="IPR058652">
    <property type="entry name" value="VapC50_C"/>
</dbReference>
<protein>
    <recommendedName>
        <fullName evidence="1">VapC50 C-terminal domain-containing protein</fullName>
    </recommendedName>
</protein>
<evidence type="ECO:0000313" key="2">
    <source>
        <dbReference type="EMBL" id="SJM61641.1"/>
    </source>
</evidence>
<evidence type="ECO:0000259" key="1">
    <source>
        <dbReference type="Pfam" id="PF26343"/>
    </source>
</evidence>
<dbReference type="Proteomes" id="UP000195787">
    <property type="component" value="Unassembled WGS sequence"/>
</dbReference>
<proteinExistence type="predicted"/>
<sequence>MNEAFDDAMVDGWEPLVESIELPDPNDRHVVAAALVGRADIIVTENIRDFPSSALAPLRLEAVTADEFLLDQFDLKPALARRIVCDQAAAMVRPPTTEEQLLQSLARSGAPGFARAVSELKSGQKSPDRPPH</sequence>
<keyword evidence="3" id="KW-1185">Reference proteome</keyword>
<dbReference type="EMBL" id="FUHU01000035">
    <property type="protein sequence ID" value="SJM61641.1"/>
    <property type="molecule type" value="Genomic_DNA"/>
</dbReference>